<evidence type="ECO:0000256" key="1">
    <source>
        <dbReference type="HAMAP-Rule" id="MF_00676"/>
    </source>
</evidence>
<dbReference type="InterPro" id="IPR005358">
    <property type="entry name" value="Puta_zinc/iron-chelating_dom"/>
</dbReference>
<dbReference type="InterPro" id="IPR008228">
    <property type="entry name" value="UCP006173"/>
</dbReference>
<dbReference type="HAMAP" id="MF_00676">
    <property type="entry name" value="UPF0260"/>
    <property type="match status" value="1"/>
</dbReference>
<dbReference type="AlphaFoldDB" id="A0A545U0L1"/>
<accession>A0A545U0L1</accession>
<gene>
    <name evidence="2" type="ORF">FLL46_24735</name>
</gene>
<name>A0A545U0L1_9GAMM</name>
<reference evidence="2 3" key="1">
    <citation type="submission" date="2019-07" db="EMBL/GenBank/DDBJ databases">
        <title>Draft genome for Aliikangiella sp. M105.</title>
        <authorList>
            <person name="Wang G."/>
        </authorList>
    </citation>
    <scope>NUCLEOTIDE SEQUENCE [LARGE SCALE GENOMIC DNA]</scope>
    <source>
        <strain evidence="2 3">M105</strain>
    </source>
</reference>
<dbReference type="Pfam" id="PF03692">
    <property type="entry name" value="CxxCxxCC"/>
    <property type="match status" value="1"/>
</dbReference>
<sequence>MVAKDRFWERIPLKELNEKQWESICDGCCQCCAHKLQDDDTDELYKTNVVCQYLDTDECQCTVYPKRHQYVPDCIKVTPENAGNLPWMPDTCGYRLLAQGEPLPEWHPLETGDQHSAKKAGIAVTGKVISEADIEEEDMEDYIVDDDYFNAD</sequence>
<dbReference type="NCBIfam" id="NF003507">
    <property type="entry name" value="PRK05170.2-5"/>
    <property type="match status" value="1"/>
</dbReference>
<comment type="similarity">
    <text evidence="1">Belongs to the UPF0260 family.</text>
</comment>
<proteinExistence type="inferred from homology"/>
<evidence type="ECO:0000313" key="3">
    <source>
        <dbReference type="Proteomes" id="UP000315439"/>
    </source>
</evidence>
<dbReference type="PANTHER" id="PTHR37421:SF1">
    <property type="entry name" value="UPF0260 PROTEIN YCGN"/>
    <property type="match status" value="1"/>
</dbReference>
<organism evidence="2 3">
    <name type="scientific">Aliikangiella coralliicola</name>
    <dbReference type="NCBI Taxonomy" id="2592383"/>
    <lineage>
        <taxon>Bacteria</taxon>
        <taxon>Pseudomonadati</taxon>
        <taxon>Pseudomonadota</taxon>
        <taxon>Gammaproteobacteria</taxon>
        <taxon>Oceanospirillales</taxon>
        <taxon>Pleioneaceae</taxon>
        <taxon>Aliikangiella</taxon>
    </lineage>
</organism>
<protein>
    <recommendedName>
        <fullName evidence="1">UPF0260 protein FLL46_24735</fullName>
    </recommendedName>
</protein>
<dbReference type="OrthoDB" id="9786855at2"/>
<keyword evidence="3" id="KW-1185">Reference proteome</keyword>
<comment type="caution">
    <text evidence="2">The sequence shown here is derived from an EMBL/GenBank/DDBJ whole genome shotgun (WGS) entry which is preliminary data.</text>
</comment>
<dbReference type="PIRSF" id="PIRSF006173">
    <property type="entry name" value="UCP006173"/>
    <property type="match status" value="1"/>
</dbReference>
<dbReference type="NCBIfam" id="NF003501">
    <property type="entry name" value="PRK05170.1-5"/>
    <property type="match status" value="1"/>
</dbReference>
<dbReference type="PANTHER" id="PTHR37421">
    <property type="entry name" value="UPF0260 PROTEIN YCGN"/>
    <property type="match status" value="1"/>
</dbReference>
<evidence type="ECO:0000313" key="2">
    <source>
        <dbReference type="EMBL" id="TQV83020.1"/>
    </source>
</evidence>
<dbReference type="EMBL" id="VIKS01000015">
    <property type="protein sequence ID" value="TQV83020.1"/>
    <property type="molecule type" value="Genomic_DNA"/>
</dbReference>
<dbReference type="Proteomes" id="UP000315439">
    <property type="component" value="Unassembled WGS sequence"/>
</dbReference>